<feature type="compositionally biased region" description="Polar residues" evidence="2">
    <location>
        <begin position="1"/>
        <end position="10"/>
    </location>
</feature>
<dbReference type="InterPro" id="IPR017972">
    <property type="entry name" value="Cyt_P450_CS"/>
</dbReference>
<sequence>MTPLYDSSAQRPGALPPPGCPAHEGAGAEPLHAPEFGKDPFAVYRRLRETHGQLAPVELDRGVPAMLCLGYDTALEIMRRPETFSKDPRHWRARNEGVLPGTSYAPQVIRPRPQVDFVDGEEHRRLRGAIEDCTGRIDSGALRNYVERIADSLIDQFCEAGETELIGTYCALVPVLVTSQLFGFPQQAMDPLLRGVVAFIDGSDPAGGDRAAAAALRELIDLKRRDPGADITSWLIAHPARLTDEELVEQLLLLIGMVTGLVPGLIGNSLRVLLTDERFSGELMGGSMLVEDALDEVLWTDPPLANMGLYFPVHDTNLAGKRLRAGDAVMISFAATNRDALLRSPHKQGNRAHLAFGAGPHACPGRSSARLIASVALEKLLDRIPDLALAGDVEELKWLSGVFVRGVVSLPVRFAPVARPGGRRPGPPAVGPGERDPQDQRHQAPQGALQGIPQGMPPGMPQGVPQGAPPPPSLPPLSLPLATEGASVSGGEPLEGTDLEEQGEDGQKQSVLLGFLNRWRRAR</sequence>
<dbReference type="Proteomes" id="UP000198609">
    <property type="component" value="Unassembled WGS sequence"/>
</dbReference>
<dbReference type="InterPro" id="IPR002397">
    <property type="entry name" value="Cyt_P450_B"/>
</dbReference>
<feature type="region of interest" description="Disordered" evidence="2">
    <location>
        <begin position="416"/>
        <end position="523"/>
    </location>
</feature>
<dbReference type="PROSITE" id="PS00086">
    <property type="entry name" value="CYTOCHROME_P450"/>
    <property type="match status" value="1"/>
</dbReference>
<evidence type="ECO:0000256" key="1">
    <source>
        <dbReference type="ARBA" id="ARBA00010617"/>
    </source>
</evidence>
<evidence type="ECO:0000313" key="3">
    <source>
        <dbReference type="EMBL" id="SEC05366.1"/>
    </source>
</evidence>
<gene>
    <name evidence="3" type="ORF">SAMN04490356_2715</name>
</gene>
<dbReference type="RefSeq" id="WP_093462432.1">
    <property type="nucleotide sequence ID" value="NZ_FNST01000002.1"/>
</dbReference>
<proteinExistence type="inferred from homology"/>
<feature type="compositionally biased region" description="Basic and acidic residues" evidence="2">
    <location>
        <begin position="433"/>
        <end position="442"/>
    </location>
</feature>
<evidence type="ECO:0000256" key="2">
    <source>
        <dbReference type="SAM" id="MobiDB-lite"/>
    </source>
</evidence>
<dbReference type="GO" id="GO:0005506">
    <property type="term" value="F:iron ion binding"/>
    <property type="evidence" value="ECO:0007669"/>
    <property type="project" value="InterPro"/>
</dbReference>
<protein>
    <submittedName>
        <fullName evidence="3">Cytochrome P450</fullName>
    </submittedName>
</protein>
<organism evidence="3 4">
    <name type="scientific">Streptomyces melanosporofaciens</name>
    <dbReference type="NCBI Taxonomy" id="67327"/>
    <lineage>
        <taxon>Bacteria</taxon>
        <taxon>Bacillati</taxon>
        <taxon>Actinomycetota</taxon>
        <taxon>Actinomycetes</taxon>
        <taxon>Kitasatosporales</taxon>
        <taxon>Streptomycetaceae</taxon>
        <taxon>Streptomyces</taxon>
        <taxon>Streptomyces violaceusniger group</taxon>
    </lineage>
</organism>
<dbReference type="SUPFAM" id="SSF48264">
    <property type="entry name" value="Cytochrome P450"/>
    <property type="match status" value="1"/>
</dbReference>
<dbReference type="PRINTS" id="PR00359">
    <property type="entry name" value="BP450"/>
</dbReference>
<dbReference type="AlphaFoldDB" id="A0A1H4PD46"/>
<dbReference type="GO" id="GO:0016705">
    <property type="term" value="F:oxidoreductase activity, acting on paired donors, with incorporation or reduction of molecular oxygen"/>
    <property type="evidence" value="ECO:0007669"/>
    <property type="project" value="InterPro"/>
</dbReference>
<dbReference type="GO" id="GO:0004497">
    <property type="term" value="F:monooxygenase activity"/>
    <property type="evidence" value="ECO:0007669"/>
    <property type="project" value="InterPro"/>
</dbReference>
<accession>A0A1H4PD46</accession>
<dbReference type="PANTHER" id="PTHR46696:SF1">
    <property type="entry name" value="CYTOCHROME P450 YJIB-RELATED"/>
    <property type="match status" value="1"/>
</dbReference>
<name>A0A1H4PD46_STRMJ</name>
<dbReference type="GO" id="GO:0020037">
    <property type="term" value="F:heme binding"/>
    <property type="evidence" value="ECO:0007669"/>
    <property type="project" value="InterPro"/>
</dbReference>
<feature type="region of interest" description="Disordered" evidence="2">
    <location>
        <begin position="1"/>
        <end position="34"/>
    </location>
</feature>
<dbReference type="EMBL" id="FNST01000002">
    <property type="protein sequence ID" value="SEC05366.1"/>
    <property type="molecule type" value="Genomic_DNA"/>
</dbReference>
<reference evidence="4" key="1">
    <citation type="submission" date="2016-10" db="EMBL/GenBank/DDBJ databases">
        <authorList>
            <person name="Varghese N."/>
            <person name="Submissions S."/>
        </authorList>
    </citation>
    <scope>NUCLEOTIDE SEQUENCE [LARGE SCALE GENOMIC DNA]</scope>
    <source>
        <strain evidence="4">DSM 40318</strain>
    </source>
</reference>
<dbReference type="PANTHER" id="PTHR46696">
    <property type="entry name" value="P450, PUTATIVE (EUROFUNG)-RELATED"/>
    <property type="match status" value="1"/>
</dbReference>
<feature type="compositionally biased region" description="Pro residues" evidence="2">
    <location>
        <begin position="467"/>
        <end position="478"/>
    </location>
</feature>
<evidence type="ECO:0000313" key="4">
    <source>
        <dbReference type="Proteomes" id="UP000198609"/>
    </source>
</evidence>
<keyword evidence="4" id="KW-1185">Reference proteome</keyword>
<feature type="compositionally biased region" description="Acidic residues" evidence="2">
    <location>
        <begin position="495"/>
        <end position="504"/>
    </location>
</feature>
<dbReference type="InterPro" id="IPR036396">
    <property type="entry name" value="Cyt_P450_sf"/>
</dbReference>
<comment type="similarity">
    <text evidence="1">Belongs to the cytochrome P450 family.</text>
</comment>
<dbReference type="Gene3D" id="1.10.630.10">
    <property type="entry name" value="Cytochrome P450"/>
    <property type="match status" value="1"/>
</dbReference>